<dbReference type="GO" id="GO:0000785">
    <property type="term" value="C:chromatin"/>
    <property type="evidence" value="ECO:0007669"/>
    <property type="project" value="TreeGrafter"/>
</dbReference>
<dbReference type="Proteomes" id="UP000886523">
    <property type="component" value="Unassembled WGS sequence"/>
</dbReference>
<protein>
    <recommendedName>
        <fullName evidence="8">C2H2-type domain-containing protein</fullName>
    </recommendedName>
</protein>
<comment type="caution">
    <text evidence="9">The sequence shown here is derived from an EMBL/GenBank/DDBJ whole genome shotgun (WGS) entry which is preliminary data.</text>
</comment>
<evidence type="ECO:0000313" key="10">
    <source>
        <dbReference type="Proteomes" id="UP000886523"/>
    </source>
</evidence>
<name>A0A9P6BC13_9AGAM</name>
<feature type="domain" description="C2H2-type" evidence="8">
    <location>
        <begin position="18"/>
        <end position="50"/>
    </location>
</feature>
<dbReference type="OrthoDB" id="1405595at2759"/>
<keyword evidence="2" id="KW-0479">Metal-binding</keyword>
<dbReference type="Gene3D" id="3.30.160.60">
    <property type="entry name" value="Classic Zinc Finger"/>
    <property type="match status" value="2"/>
</dbReference>
<comment type="subcellular location">
    <subcellularLocation>
        <location evidence="1">Nucleus</location>
    </subcellularLocation>
</comment>
<dbReference type="SMART" id="SM00355">
    <property type="entry name" value="ZnF_C2H2"/>
    <property type="match status" value="2"/>
</dbReference>
<evidence type="ECO:0000256" key="3">
    <source>
        <dbReference type="ARBA" id="ARBA00022737"/>
    </source>
</evidence>
<evidence type="ECO:0000313" key="9">
    <source>
        <dbReference type="EMBL" id="KAF9520605.1"/>
    </source>
</evidence>
<dbReference type="InterPro" id="IPR036236">
    <property type="entry name" value="Znf_C2H2_sf"/>
</dbReference>
<gene>
    <name evidence="9" type="ORF">BS47DRAFT_1335778</name>
</gene>
<dbReference type="GO" id="GO:0000981">
    <property type="term" value="F:DNA-binding transcription factor activity, RNA polymerase II-specific"/>
    <property type="evidence" value="ECO:0007669"/>
    <property type="project" value="InterPro"/>
</dbReference>
<keyword evidence="4 7" id="KW-0863">Zinc-finger</keyword>
<sequence>MPATTSAGAKGGKKSAVFVCDICRKNGIDQKYSRIEYLNRHVRTHTETKPFLCEFCGKRYARSDVLFRHRRKCSLLFRDAQGKSVEAEATSQHQTPLHTTARKNVQPYPDLRTSEDAEIPQKTWNDINTHLFSPSVDNEYVFDPTKSQNSYLPSPSASTPGSVSVLPSEILPIALDQEIAPNQTSFGVLNPDSGLARQGGDDSTVPSLWNEAEAFNTSPIQGWDDGTSGPPEYNPFVTEPTMVLIENNLFRERCGLQRLEPTNSFYLDPQRIMLCYMIPTWDMPNVTRLSALACRTFNSVLEHMGIVHMPTFRLSDAHTWIAFAMCTAAPRPGSDLRETALIRKALEDMDKSPGWARTQDTIRREKTDLLIKSFYQTVRGRKLTTEDSLPMIHSLLLYNSSSFLSENHSERLAGELYLGVIISVARQSGLFNPGPDCSNPGLAPMAQWENNWKTWISRESWRRTVWLLYTLDTLASLETGAVIQIPTQDVRHIPLPYANSIWTASSAEQWCKLTMEHEAAGVTVDDAMYCICHLLMPNQESRLFSTVVGPYGRHVLILTVLRGLIEYGQGKPRGGYVTRRWIFSRPADPKPRSPDEIHNHIIFGYRMILDHWRRGWDFDLTCEPSRRSAHFVHDALPPYWLCRILLDHLTPLPPPHVPSLVPVEDSVEEEEDGPNRLAGLDLRAMLDVARQFVSNGEGLGVPAPNPPPSPIPQDLFANLFGATR</sequence>
<dbReference type="CDD" id="cd12148">
    <property type="entry name" value="fungal_TF_MHR"/>
    <property type="match status" value="1"/>
</dbReference>
<proteinExistence type="predicted"/>
<dbReference type="InterPro" id="IPR007219">
    <property type="entry name" value="XnlR_reg_dom"/>
</dbReference>
<evidence type="ECO:0000256" key="5">
    <source>
        <dbReference type="ARBA" id="ARBA00022833"/>
    </source>
</evidence>
<feature type="domain" description="C2H2-type" evidence="8">
    <location>
        <begin position="51"/>
        <end position="71"/>
    </location>
</feature>
<accession>A0A9P6BC13</accession>
<dbReference type="PROSITE" id="PS50157">
    <property type="entry name" value="ZINC_FINGER_C2H2_2"/>
    <property type="match status" value="2"/>
</dbReference>
<dbReference type="PANTHER" id="PTHR40626">
    <property type="entry name" value="MIP31509P"/>
    <property type="match status" value="1"/>
</dbReference>
<keyword evidence="6" id="KW-0539">Nucleus</keyword>
<dbReference type="Pfam" id="PF04082">
    <property type="entry name" value="Fungal_trans"/>
    <property type="match status" value="1"/>
</dbReference>
<dbReference type="GO" id="GO:0000978">
    <property type="term" value="F:RNA polymerase II cis-regulatory region sequence-specific DNA binding"/>
    <property type="evidence" value="ECO:0007669"/>
    <property type="project" value="InterPro"/>
</dbReference>
<dbReference type="PANTHER" id="PTHR40626:SF11">
    <property type="entry name" value="ZINC FINGER PROTEIN YPR022C"/>
    <property type="match status" value="1"/>
</dbReference>
<keyword evidence="3" id="KW-0677">Repeat</keyword>
<reference evidence="9" key="1">
    <citation type="journal article" date="2020" name="Nat. Commun.">
        <title>Large-scale genome sequencing of mycorrhizal fungi provides insights into the early evolution of symbiotic traits.</title>
        <authorList>
            <person name="Miyauchi S."/>
            <person name="Kiss E."/>
            <person name="Kuo A."/>
            <person name="Drula E."/>
            <person name="Kohler A."/>
            <person name="Sanchez-Garcia M."/>
            <person name="Morin E."/>
            <person name="Andreopoulos B."/>
            <person name="Barry K.W."/>
            <person name="Bonito G."/>
            <person name="Buee M."/>
            <person name="Carver A."/>
            <person name="Chen C."/>
            <person name="Cichocki N."/>
            <person name="Clum A."/>
            <person name="Culley D."/>
            <person name="Crous P.W."/>
            <person name="Fauchery L."/>
            <person name="Girlanda M."/>
            <person name="Hayes R.D."/>
            <person name="Keri Z."/>
            <person name="LaButti K."/>
            <person name="Lipzen A."/>
            <person name="Lombard V."/>
            <person name="Magnuson J."/>
            <person name="Maillard F."/>
            <person name="Murat C."/>
            <person name="Nolan M."/>
            <person name="Ohm R.A."/>
            <person name="Pangilinan J."/>
            <person name="Pereira M.F."/>
            <person name="Perotto S."/>
            <person name="Peter M."/>
            <person name="Pfister S."/>
            <person name="Riley R."/>
            <person name="Sitrit Y."/>
            <person name="Stielow J.B."/>
            <person name="Szollosi G."/>
            <person name="Zifcakova L."/>
            <person name="Stursova M."/>
            <person name="Spatafora J.W."/>
            <person name="Tedersoo L."/>
            <person name="Vaario L.M."/>
            <person name="Yamada A."/>
            <person name="Yan M."/>
            <person name="Wang P."/>
            <person name="Xu J."/>
            <person name="Bruns T."/>
            <person name="Baldrian P."/>
            <person name="Vilgalys R."/>
            <person name="Dunand C."/>
            <person name="Henrissat B."/>
            <person name="Grigoriev I.V."/>
            <person name="Hibbett D."/>
            <person name="Nagy L.G."/>
            <person name="Martin F.M."/>
        </authorList>
    </citation>
    <scope>NUCLEOTIDE SEQUENCE</scope>
    <source>
        <strain evidence="9">UP504</strain>
    </source>
</reference>
<evidence type="ECO:0000256" key="6">
    <source>
        <dbReference type="ARBA" id="ARBA00023242"/>
    </source>
</evidence>
<evidence type="ECO:0000256" key="4">
    <source>
        <dbReference type="ARBA" id="ARBA00022771"/>
    </source>
</evidence>
<keyword evidence="10" id="KW-1185">Reference proteome</keyword>
<dbReference type="SUPFAM" id="SSF57667">
    <property type="entry name" value="beta-beta-alpha zinc fingers"/>
    <property type="match status" value="1"/>
</dbReference>
<evidence type="ECO:0000256" key="1">
    <source>
        <dbReference type="ARBA" id="ARBA00004123"/>
    </source>
</evidence>
<dbReference type="GO" id="GO:0005634">
    <property type="term" value="C:nucleus"/>
    <property type="evidence" value="ECO:0007669"/>
    <property type="project" value="UniProtKB-SubCell"/>
</dbReference>
<organism evidence="9 10">
    <name type="scientific">Hydnum rufescens UP504</name>
    <dbReference type="NCBI Taxonomy" id="1448309"/>
    <lineage>
        <taxon>Eukaryota</taxon>
        <taxon>Fungi</taxon>
        <taxon>Dikarya</taxon>
        <taxon>Basidiomycota</taxon>
        <taxon>Agaricomycotina</taxon>
        <taxon>Agaricomycetes</taxon>
        <taxon>Cantharellales</taxon>
        <taxon>Hydnaceae</taxon>
        <taxon>Hydnum</taxon>
    </lineage>
</organism>
<evidence type="ECO:0000259" key="8">
    <source>
        <dbReference type="PROSITE" id="PS50157"/>
    </source>
</evidence>
<dbReference type="GO" id="GO:0008270">
    <property type="term" value="F:zinc ion binding"/>
    <property type="evidence" value="ECO:0007669"/>
    <property type="project" value="UniProtKB-KW"/>
</dbReference>
<evidence type="ECO:0000256" key="2">
    <source>
        <dbReference type="ARBA" id="ARBA00022723"/>
    </source>
</evidence>
<dbReference type="GO" id="GO:0006351">
    <property type="term" value="P:DNA-templated transcription"/>
    <property type="evidence" value="ECO:0007669"/>
    <property type="project" value="InterPro"/>
</dbReference>
<dbReference type="InterPro" id="IPR051059">
    <property type="entry name" value="VerF-like"/>
</dbReference>
<dbReference type="EMBL" id="MU128911">
    <property type="protein sequence ID" value="KAF9520605.1"/>
    <property type="molecule type" value="Genomic_DNA"/>
</dbReference>
<keyword evidence="5" id="KW-0862">Zinc</keyword>
<evidence type="ECO:0000256" key="7">
    <source>
        <dbReference type="PROSITE-ProRule" id="PRU00042"/>
    </source>
</evidence>
<dbReference type="AlphaFoldDB" id="A0A9P6BC13"/>
<dbReference type="InterPro" id="IPR013087">
    <property type="entry name" value="Znf_C2H2_type"/>
</dbReference>